<accession>A0A016SQH6</accession>
<keyword evidence="3" id="KW-1185">Reference proteome</keyword>
<evidence type="ECO:0000313" key="3">
    <source>
        <dbReference type="Proteomes" id="UP000024635"/>
    </source>
</evidence>
<feature type="region of interest" description="Disordered" evidence="1">
    <location>
        <begin position="49"/>
        <end position="73"/>
    </location>
</feature>
<dbReference type="Proteomes" id="UP000024635">
    <property type="component" value="Unassembled WGS sequence"/>
</dbReference>
<comment type="caution">
    <text evidence="2">The sequence shown here is derived from an EMBL/GenBank/DDBJ whole genome shotgun (WGS) entry which is preliminary data.</text>
</comment>
<sequence>MGRTAAPRSGICGPHNIAAIRHLWAAQHRRDRASVARIAPPRSGIYGPHNAAMSCIPPHSDNPAPYIMQPENS</sequence>
<proteinExistence type="predicted"/>
<reference evidence="3" key="1">
    <citation type="journal article" date="2015" name="Nat. Genet.">
        <title>The genome and transcriptome of the zoonotic hookworm Ancylostoma ceylanicum identify infection-specific gene families.</title>
        <authorList>
            <person name="Schwarz E.M."/>
            <person name="Hu Y."/>
            <person name="Antoshechkin I."/>
            <person name="Miller M.M."/>
            <person name="Sternberg P.W."/>
            <person name="Aroian R.V."/>
        </authorList>
    </citation>
    <scope>NUCLEOTIDE SEQUENCE</scope>
    <source>
        <strain evidence="3">HY135</strain>
    </source>
</reference>
<name>A0A016SQH6_9BILA</name>
<dbReference type="AlphaFoldDB" id="A0A016SQH6"/>
<dbReference type="EMBL" id="JARK01001525">
    <property type="protein sequence ID" value="EYB92860.1"/>
    <property type="molecule type" value="Genomic_DNA"/>
</dbReference>
<organism evidence="2 3">
    <name type="scientific">Ancylostoma ceylanicum</name>
    <dbReference type="NCBI Taxonomy" id="53326"/>
    <lineage>
        <taxon>Eukaryota</taxon>
        <taxon>Metazoa</taxon>
        <taxon>Ecdysozoa</taxon>
        <taxon>Nematoda</taxon>
        <taxon>Chromadorea</taxon>
        <taxon>Rhabditida</taxon>
        <taxon>Rhabditina</taxon>
        <taxon>Rhabditomorpha</taxon>
        <taxon>Strongyloidea</taxon>
        <taxon>Ancylostomatidae</taxon>
        <taxon>Ancylostomatinae</taxon>
        <taxon>Ancylostoma</taxon>
    </lineage>
</organism>
<gene>
    <name evidence="2" type="primary">Acey_s0189.g1195</name>
    <name evidence="2" type="ORF">Y032_0189g1195</name>
</gene>
<evidence type="ECO:0000256" key="1">
    <source>
        <dbReference type="SAM" id="MobiDB-lite"/>
    </source>
</evidence>
<evidence type="ECO:0000313" key="2">
    <source>
        <dbReference type="EMBL" id="EYB92860.1"/>
    </source>
</evidence>
<protein>
    <submittedName>
        <fullName evidence="2">Uncharacterized protein</fullName>
    </submittedName>
</protein>